<dbReference type="PANTHER" id="PTHR23505:SF79">
    <property type="entry name" value="PROTEIN SPINSTER"/>
    <property type="match status" value="1"/>
</dbReference>
<evidence type="ECO:0000256" key="6">
    <source>
        <dbReference type="ARBA" id="ARBA00024338"/>
    </source>
</evidence>
<dbReference type="PANTHER" id="PTHR23505">
    <property type="entry name" value="SPINSTER"/>
    <property type="match status" value="1"/>
</dbReference>
<feature type="region of interest" description="Disordered" evidence="7">
    <location>
        <begin position="371"/>
        <end position="391"/>
    </location>
</feature>
<keyword evidence="3 8" id="KW-0812">Transmembrane</keyword>
<evidence type="ECO:0000259" key="9">
    <source>
        <dbReference type="PROSITE" id="PS50850"/>
    </source>
</evidence>
<dbReference type="GO" id="GO:0016020">
    <property type="term" value="C:membrane"/>
    <property type="evidence" value="ECO:0007669"/>
    <property type="project" value="UniProtKB-SubCell"/>
</dbReference>
<evidence type="ECO:0000256" key="5">
    <source>
        <dbReference type="ARBA" id="ARBA00023136"/>
    </source>
</evidence>
<evidence type="ECO:0000313" key="11">
    <source>
        <dbReference type="Proteomes" id="UP000660262"/>
    </source>
</evidence>
<dbReference type="Gene3D" id="1.20.1250.20">
    <property type="entry name" value="MFS general substrate transporter like domains"/>
    <property type="match status" value="2"/>
</dbReference>
<comment type="subcellular location">
    <subcellularLocation>
        <location evidence="1">Membrane</location>
        <topology evidence="1">Multi-pass membrane protein</topology>
    </subcellularLocation>
</comment>
<evidence type="ECO:0000256" key="7">
    <source>
        <dbReference type="SAM" id="MobiDB-lite"/>
    </source>
</evidence>
<dbReference type="InterPro" id="IPR036259">
    <property type="entry name" value="MFS_trans_sf"/>
</dbReference>
<dbReference type="PROSITE" id="PS50850">
    <property type="entry name" value="MFS"/>
    <property type="match status" value="1"/>
</dbReference>
<feature type="compositionally biased region" description="Low complexity" evidence="7">
    <location>
        <begin position="33"/>
        <end position="43"/>
    </location>
</feature>
<feature type="transmembrane region" description="Helical" evidence="8">
    <location>
        <begin position="451"/>
        <end position="474"/>
    </location>
</feature>
<gene>
    <name evidence="10" type="ORF">PPROV_001121200</name>
</gene>
<dbReference type="OrthoDB" id="3639251at2759"/>
<name>A0A830HZD1_9CHLO</name>
<evidence type="ECO:0000256" key="1">
    <source>
        <dbReference type="ARBA" id="ARBA00004141"/>
    </source>
</evidence>
<keyword evidence="5 8" id="KW-0472">Membrane</keyword>
<feature type="transmembrane region" description="Helical" evidence="8">
    <location>
        <begin position="577"/>
        <end position="596"/>
    </location>
</feature>
<comment type="caution">
    <text evidence="10">The sequence shown here is derived from an EMBL/GenBank/DDBJ whole genome shotgun (WGS) entry which is preliminary data.</text>
</comment>
<keyword evidence="2" id="KW-0813">Transport</keyword>
<sequence length="610" mass="64089">MLFTTTTTTTTTQQQQQQLSLARRRRRHHHHPQVSSSSSSSSTHNNVVLCQAYQRAQSSSSSSYGIPKQARTPPPGLKPKAAAVGTVKQRTGTIRVPPTVMPIPTSETNKTKQDDNFDEDANNGAAWTLFVLSLCYVHNSVATFVLPAILPQVSADLHLTDAQAGALTSAQAFAYAIALIPCGALADALDRRVLLALAVGTWSLVTAGSGNELAVNTFATLLLSRALLGMAQGPQNPVAFSLLPELFPNRRALAIAMYNCSVYVGRGMSVLFAAAMVSAGEGMSGTSDAVAGTTSSQALWVPLENLDPESMSLLYIVGDQAAVTPVWQYGTYGALTDLAVTAGWRHTLEIVGLPGVALAALLFLTVRDPSKNGGARTKRGRVGEQSATAPPKKESISFQALRQRAMQCASVKRFQKITLAAALNDIGFWALVAWQATFYERCFPEEHGPHYAAWLVACIVIGGIAGGIGGGVAADTLSKRGQPVRPLLAGVTALSAPMLAMCLLAPSASSSLAFLLPTMALGEAYRAPCAVRVRETSPPGLASTAAAVHLAVRNMSGALGPLMVGALEERAGLDLRVALLCVVPPLFLASGLAFWAGDGHGDDEHNDSNN</sequence>
<dbReference type="AlphaFoldDB" id="A0A830HZD1"/>
<organism evidence="10 11">
    <name type="scientific">Pycnococcus provasolii</name>
    <dbReference type="NCBI Taxonomy" id="41880"/>
    <lineage>
        <taxon>Eukaryota</taxon>
        <taxon>Viridiplantae</taxon>
        <taxon>Chlorophyta</taxon>
        <taxon>Pseudoscourfieldiophyceae</taxon>
        <taxon>Pseudoscourfieldiales</taxon>
        <taxon>Pycnococcaceae</taxon>
        <taxon>Pycnococcus</taxon>
    </lineage>
</organism>
<dbReference type="InterPro" id="IPR020846">
    <property type="entry name" value="MFS_dom"/>
</dbReference>
<feature type="transmembrane region" description="Helical" evidence="8">
    <location>
        <begin position="417"/>
        <end position="439"/>
    </location>
</feature>
<feature type="compositionally biased region" description="Basic residues" evidence="7">
    <location>
        <begin position="22"/>
        <end position="32"/>
    </location>
</feature>
<evidence type="ECO:0000313" key="10">
    <source>
        <dbReference type="EMBL" id="GHP12484.1"/>
    </source>
</evidence>
<accession>A0A830HZD1</accession>
<evidence type="ECO:0000256" key="2">
    <source>
        <dbReference type="ARBA" id="ARBA00022448"/>
    </source>
</evidence>
<feature type="transmembrane region" description="Helical" evidence="8">
    <location>
        <begin position="494"/>
        <end position="516"/>
    </location>
</feature>
<comment type="similarity">
    <text evidence="6">Belongs to the major facilitator superfamily. Spinster (TC 2.A.1.49) family.</text>
</comment>
<reference evidence="10" key="1">
    <citation type="submission" date="2020-10" db="EMBL/GenBank/DDBJ databases">
        <title>Unveiling of a novel bifunctional photoreceptor, Dualchrome1, isolated from a cosmopolitan green alga.</title>
        <authorList>
            <person name="Suzuki S."/>
            <person name="Kawachi M."/>
        </authorList>
    </citation>
    <scope>NUCLEOTIDE SEQUENCE</scope>
    <source>
        <strain evidence="10">NIES 2893</strain>
    </source>
</reference>
<evidence type="ECO:0000256" key="3">
    <source>
        <dbReference type="ARBA" id="ARBA00022692"/>
    </source>
</evidence>
<dbReference type="InterPro" id="IPR044770">
    <property type="entry name" value="MFS_spinster-like"/>
</dbReference>
<evidence type="ECO:0000256" key="4">
    <source>
        <dbReference type="ARBA" id="ARBA00022989"/>
    </source>
</evidence>
<dbReference type="Proteomes" id="UP000660262">
    <property type="component" value="Unassembled WGS sequence"/>
</dbReference>
<protein>
    <recommendedName>
        <fullName evidence="9">Major facilitator superfamily (MFS) profile domain-containing protein</fullName>
    </recommendedName>
</protein>
<keyword evidence="4 8" id="KW-1133">Transmembrane helix</keyword>
<feature type="domain" description="Major facilitator superfamily (MFS) profile" evidence="9">
    <location>
        <begin position="128"/>
        <end position="610"/>
    </location>
</feature>
<evidence type="ECO:0000256" key="8">
    <source>
        <dbReference type="SAM" id="Phobius"/>
    </source>
</evidence>
<feature type="compositionally biased region" description="Low complexity" evidence="7">
    <location>
        <begin position="1"/>
        <end position="21"/>
    </location>
</feature>
<dbReference type="Pfam" id="PF07690">
    <property type="entry name" value="MFS_1"/>
    <property type="match status" value="2"/>
</dbReference>
<proteinExistence type="inferred from homology"/>
<dbReference type="EMBL" id="BNJQ01000042">
    <property type="protein sequence ID" value="GHP12484.1"/>
    <property type="molecule type" value="Genomic_DNA"/>
</dbReference>
<keyword evidence="11" id="KW-1185">Reference proteome</keyword>
<feature type="region of interest" description="Disordered" evidence="7">
    <location>
        <begin position="1"/>
        <end position="43"/>
    </location>
</feature>
<dbReference type="InterPro" id="IPR011701">
    <property type="entry name" value="MFS"/>
</dbReference>
<dbReference type="GO" id="GO:0022857">
    <property type="term" value="F:transmembrane transporter activity"/>
    <property type="evidence" value="ECO:0007669"/>
    <property type="project" value="InterPro"/>
</dbReference>
<dbReference type="SUPFAM" id="SSF103473">
    <property type="entry name" value="MFS general substrate transporter"/>
    <property type="match status" value="1"/>
</dbReference>
<feature type="region of interest" description="Disordered" evidence="7">
    <location>
        <begin position="60"/>
        <end position="117"/>
    </location>
</feature>